<proteinExistence type="predicted"/>
<dbReference type="GO" id="GO:0016787">
    <property type="term" value="F:hydrolase activity"/>
    <property type="evidence" value="ECO:0007669"/>
    <property type="project" value="UniProtKB-UniRule"/>
</dbReference>
<keyword evidence="3 4" id="KW-0443">Lipid metabolism</keyword>
<dbReference type="PROSITE" id="PS51635">
    <property type="entry name" value="PNPLA"/>
    <property type="match status" value="1"/>
</dbReference>
<protein>
    <submittedName>
        <fullName evidence="6">NTE family protein</fullName>
    </submittedName>
</protein>
<evidence type="ECO:0000313" key="6">
    <source>
        <dbReference type="EMBL" id="SHF38165.1"/>
    </source>
</evidence>
<feature type="short sequence motif" description="GXGXXG" evidence="4">
    <location>
        <begin position="20"/>
        <end position="25"/>
    </location>
</feature>
<dbReference type="PANTHER" id="PTHR14226:SF29">
    <property type="entry name" value="NEUROPATHY TARGET ESTERASE SWS"/>
    <property type="match status" value="1"/>
</dbReference>
<dbReference type="Pfam" id="PF01734">
    <property type="entry name" value="Patatin"/>
    <property type="match status" value="1"/>
</dbReference>
<dbReference type="EMBL" id="FQUS01000008">
    <property type="protein sequence ID" value="SHF38165.1"/>
    <property type="molecule type" value="Genomic_DNA"/>
</dbReference>
<evidence type="ECO:0000256" key="2">
    <source>
        <dbReference type="ARBA" id="ARBA00022963"/>
    </source>
</evidence>
<feature type="short sequence motif" description="DGA/G" evidence="4">
    <location>
        <begin position="168"/>
        <end position="170"/>
    </location>
</feature>
<organism evidence="6 7">
    <name type="scientific">Fodinibius roseus</name>
    <dbReference type="NCBI Taxonomy" id="1194090"/>
    <lineage>
        <taxon>Bacteria</taxon>
        <taxon>Pseudomonadati</taxon>
        <taxon>Balneolota</taxon>
        <taxon>Balneolia</taxon>
        <taxon>Balneolales</taxon>
        <taxon>Balneolaceae</taxon>
        <taxon>Fodinibius</taxon>
    </lineage>
</organism>
<evidence type="ECO:0000256" key="3">
    <source>
        <dbReference type="ARBA" id="ARBA00023098"/>
    </source>
</evidence>
<dbReference type="SUPFAM" id="SSF52151">
    <property type="entry name" value="FabD/lysophospholipase-like"/>
    <property type="match status" value="1"/>
</dbReference>
<evidence type="ECO:0000256" key="4">
    <source>
        <dbReference type="PROSITE-ProRule" id="PRU01161"/>
    </source>
</evidence>
<dbReference type="STRING" id="1194090.SAMN05443144_10812"/>
<feature type="short sequence motif" description="GXSXG" evidence="4">
    <location>
        <begin position="47"/>
        <end position="51"/>
    </location>
</feature>
<evidence type="ECO:0000256" key="1">
    <source>
        <dbReference type="ARBA" id="ARBA00022801"/>
    </source>
</evidence>
<evidence type="ECO:0000313" key="7">
    <source>
        <dbReference type="Proteomes" id="UP000184041"/>
    </source>
</evidence>
<dbReference type="Gene3D" id="3.40.1090.10">
    <property type="entry name" value="Cytosolic phospholipase A2 catalytic domain"/>
    <property type="match status" value="1"/>
</dbReference>
<accession>A0A1M5B6U0</accession>
<reference evidence="6 7" key="1">
    <citation type="submission" date="2016-11" db="EMBL/GenBank/DDBJ databases">
        <authorList>
            <person name="Jaros S."/>
            <person name="Januszkiewicz K."/>
            <person name="Wedrychowicz H."/>
        </authorList>
    </citation>
    <scope>NUCLEOTIDE SEQUENCE [LARGE SCALE GENOMIC DNA]</scope>
    <source>
        <strain evidence="6 7">DSM 21986</strain>
    </source>
</reference>
<dbReference type="AlphaFoldDB" id="A0A1M5B6U0"/>
<feature type="active site" description="Proton acceptor" evidence="4">
    <location>
        <position position="168"/>
    </location>
</feature>
<dbReference type="PANTHER" id="PTHR14226">
    <property type="entry name" value="NEUROPATHY TARGET ESTERASE/SWISS CHEESE D.MELANOGASTER"/>
    <property type="match status" value="1"/>
</dbReference>
<feature type="domain" description="PNPLA" evidence="5">
    <location>
        <begin position="16"/>
        <end position="181"/>
    </location>
</feature>
<keyword evidence="1 4" id="KW-0378">Hydrolase</keyword>
<gene>
    <name evidence="6" type="ORF">SAMN05443144_10812</name>
</gene>
<dbReference type="InterPro" id="IPR016035">
    <property type="entry name" value="Acyl_Trfase/lysoPLipase"/>
</dbReference>
<evidence type="ECO:0000259" key="5">
    <source>
        <dbReference type="PROSITE" id="PS51635"/>
    </source>
</evidence>
<keyword evidence="2 4" id="KW-0442">Lipid degradation</keyword>
<sequence>MGTINSMPAESKKTALVLCGGGAQGAAEIGFYQAMVEHGAKPDFIIGTSIGAINGAFIASGLDISHLKELWKEISEQKLYRFNSELLWRWGNASSLFKPSGIKRFLKRNLPVDTFKELNIPLTVVATDLQKAGSVYLDNGSLLSALMASCAIPVYFPPQLMNGRQLVDGGITNNIPIDKAYEMGADAIYCMLSDCRHQFKNTVNGLFNMIIRTAQVSQHEKLRTDIQKIAANTELYLLDLCINTRLTSVLDFSKTEMIIEEAYRFSKRALEQGYGCQPLPVEPSGTH</sequence>
<dbReference type="InterPro" id="IPR002641">
    <property type="entry name" value="PNPLA_dom"/>
</dbReference>
<dbReference type="Proteomes" id="UP000184041">
    <property type="component" value="Unassembled WGS sequence"/>
</dbReference>
<keyword evidence="7" id="KW-1185">Reference proteome</keyword>
<feature type="active site" description="Nucleophile" evidence="4">
    <location>
        <position position="49"/>
    </location>
</feature>
<dbReference type="InterPro" id="IPR050301">
    <property type="entry name" value="NTE"/>
</dbReference>
<dbReference type="GO" id="GO:0016042">
    <property type="term" value="P:lipid catabolic process"/>
    <property type="evidence" value="ECO:0007669"/>
    <property type="project" value="UniProtKB-UniRule"/>
</dbReference>
<name>A0A1M5B6U0_9BACT</name>